<dbReference type="EMBL" id="MASU01000005">
    <property type="protein sequence ID" value="PXY36404.1"/>
    <property type="molecule type" value="Genomic_DNA"/>
</dbReference>
<dbReference type="InterPro" id="IPR041669">
    <property type="entry name" value="TetR_C_15"/>
</dbReference>
<dbReference type="AlphaFoldDB" id="A0A318LSX4"/>
<dbReference type="PROSITE" id="PS50977">
    <property type="entry name" value="HTH_TETR_2"/>
    <property type="match status" value="1"/>
</dbReference>
<dbReference type="OrthoDB" id="5242390at2"/>
<comment type="caution">
    <text evidence="4">The sequence shown here is derived from an EMBL/GenBank/DDBJ whole genome shotgun (WGS) entry which is preliminary data.</text>
</comment>
<dbReference type="InterPro" id="IPR001647">
    <property type="entry name" value="HTH_TetR"/>
</dbReference>
<dbReference type="InterPro" id="IPR009057">
    <property type="entry name" value="Homeodomain-like_sf"/>
</dbReference>
<dbReference type="PROSITE" id="PS01081">
    <property type="entry name" value="HTH_TETR_1"/>
    <property type="match status" value="1"/>
</dbReference>
<evidence type="ECO:0000256" key="1">
    <source>
        <dbReference type="ARBA" id="ARBA00023125"/>
    </source>
</evidence>
<gene>
    <name evidence="4" type="ORF">BA062_13440</name>
</gene>
<keyword evidence="5" id="KW-1185">Reference proteome</keyword>
<accession>A0A318LSX4</accession>
<evidence type="ECO:0000259" key="3">
    <source>
        <dbReference type="PROSITE" id="PS50977"/>
    </source>
</evidence>
<dbReference type="GO" id="GO:0003700">
    <property type="term" value="F:DNA-binding transcription factor activity"/>
    <property type="evidence" value="ECO:0007669"/>
    <property type="project" value="TreeGrafter"/>
</dbReference>
<dbReference type="PANTHER" id="PTHR30055:SF226">
    <property type="entry name" value="HTH-TYPE TRANSCRIPTIONAL REGULATOR PKSA"/>
    <property type="match status" value="1"/>
</dbReference>
<dbReference type="Pfam" id="PF00440">
    <property type="entry name" value="TetR_N"/>
    <property type="match status" value="1"/>
</dbReference>
<dbReference type="PANTHER" id="PTHR30055">
    <property type="entry name" value="HTH-TYPE TRANSCRIPTIONAL REGULATOR RUTR"/>
    <property type="match status" value="1"/>
</dbReference>
<dbReference type="Proteomes" id="UP000247892">
    <property type="component" value="Unassembled WGS sequence"/>
</dbReference>
<proteinExistence type="predicted"/>
<keyword evidence="1 2" id="KW-0238">DNA-binding</keyword>
<feature type="DNA-binding region" description="H-T-H motif" evidence="2">
    <location>
        <begin position="20"/>
        <end position="39"/>
    </location>
</feature>
<dbReference type="InterPro" id="IPR050109">
    <property type="entry name" value="HTH-type_TetR-like_transc_reg"/>
</dbReference>
<dbReference type="InterPro" id="IPR023772">
    <property type="entry name" value="DNA-bd_HTH_TetR-type_CS"/>
</dbReference>
<reference evidence="4 5" key="1">
    <citation type="submission" date="2016-07" db="EMBL/GenBank/DDBJ databases">
        <title>Draft genome sequence of Prauserella sp. YIM 121212, isolated from alkaline soil.</title>
        <authorList>
            <person name="Ruckert C."/>
            <person name="Albersmeier A."/>
            <person name="Jiang C.-L."/>
            <person name="Jiang Y."/>
            <person name="Kalinowski J."/>
            <person name="Schneider O."/>
            <person name="Winkler A."/>
            <person name="Zotchev S.B."/>
        </authorList>
    </citation>
    <scope>NUCLEOTIDE SEQUENCE [LARGE SCALE GENOMIC DNA]</scope>
    <source>
        <strain evidence="4 5">YIM 121212</strain>
    </source>
</reference>
<dbReference type="SUPFAM" id="SSF46689">
    <property type="entry name" value="Homeodomain-like"/>
    <property type="match status" value="1"/>
</dbReference>
<feature type="domain" description="HTH tetR-type" evidence="3">
    <location>
        <begin position="1"/>
        <end position="57"/>
    </location>
</feature>
<evidence type="ECO:0000313" key="5">
    <source>
        <dbReference type="Proteomes" id="UP000247892"/>
    </source>
</evidence>
<name>A0A318LSX4_9PSEU</name>
<evidence type="ECO:0000256" key="2">
    <source>
        <dbReference type="PROSITE-ProRule" id="PRU00335"/>
    </source>
</evidence>
<dbReference type="Pfam" id="PF17918">
    <property type="entry name" value="TetR_C_15"/>
    <property type="match status" value="1"/>
</dbReference>
<dbReference type="Gene3D" id="1.10.357.10">
    <property type="entry name" value="Tetracycline Repressor, domain 2"/>
    <property type="match status" value="1"/>
</dbReference>
<dbReference type="GO" id="GO:0000976">
    <property type="term" value="F:transcription cis-regulatory region binding"/>
    <property type="evidence" value="ECO:0007669"/>
    <property type="project" value="TreeGrafter"/>
</dbReference>
<evidence type="ECO:0000313" key="4">
    <source>
        <dbReference type="EMBL" id="PXY36404.1"/>
    </source>
</evidence>
<protein>
    <submittedName>
        <fullName evidence="4">TetR family transcriptional regulator</fullName>
    </submittedName>
</protein>
<dbReference type="PRINTS" id="PR00455">
    <property type="entry name" value="HTHTETR"/>
</dbReference>
<organism evidence="4 5">
    <name type="scientific">Prauserella flavalba</name>
    <dbReference type="NCBI Taxonomy" id="1477506"/>
    <lineage>
        <taxon>Bacteria</taxon>
        <taxon>Bacillati</taxon>
        <taxon>Actinomycetota</taxon>
        <taxon>Actinomycetes</taxon>
        <taxon>Pseudonocardiales</taxon>
        <taxon>Pseudonocardiaceae</taxon>
        <taxon>Prauserella</taxon>
    </lineage>
</organism>
<sequence>MEVVLEAAAQVFEREGISATTNRIAERGGVSIGTLYQYFPNKRALLHALAERHLDEAGERLEALRAELAAARPDWAATVRLIADAVTGLHRDRPRLHAVLYEHTPRTPDGVERVRALHEALAVELAAQLRRCGRGGADPEHMAALLVHAVDAQLHRVLLGAASAADDLARTMLALSPAGD</sequence>